<protein>
    <submittedName>
        <fullName evidence="2">Uncharacterized protein</fullName>
    </submittedName>
</protein>
<keyword evidence="3" id="KW-1185">Reference proteome</keyword>
<accession>A0A0C3SC01</accession>
<evidence type="ECO:0000313" key="3">
    <source>
        <dbReference type="Proteomes" id="UP000053257"/>
    </source>
</evidence>
<evidence type="ECO:0000313" key="2">
    <source>
        <dbReference type="EMBL" id="KIP10482.1"/>
    </source>
</evidence>
<gene>
    <name evidence="2" type="ORF">PHLGIDRAFT_231247</name>
</gene>
<evidence type="ECO:0000256" key="1">
    <source>
        <dbReference type="SAM" id="MobiDB-lite"/>
    </source>
</evidence>
<organism evidence="2 3">
    <name type="scientific">Phlebiopsis gigantea (strain 11061_1 CR5-6)</name>
    <name type="common">White-rot fungus</name>
    <name type="synonym">Peniophora gigantea</name>
    <dbReference type="NCBI Taxonomy" id="745531"/>
    <lineage>
        <taxon>Eukaryota</taxon>
        <taxon>Fungi</taxon>
        <taxon>Dikarya</taxon>
        <taxon>Basidiomycota</taxon>
        <taxon>Agaricomycotina</taxon>
        <taxon>Agaricomycetes</taxon>
        <taxon>Polyporales</taxon>
        <taxon>Phanerochaetaceae</taxon>
        <taxon>Phlebiopsis</taxon>
    </lineage>
</organism>
<dbReference type="Proteomes" id="UP000053257">
    <property type="component" value="Unassembled WGS sequence"/>
</dbReference>
<dbReference type="HOGENOM" id="CLU_1555822_0_0_1"/>
<sequence length="172" mass="19722">MVHHRPRQHVHPDREAMSTDGQRLSPDAAPVQSGFARSKRAFIPALPSISQSKSLPHSDEHAAKQLIGFLTSVSPSSRQFEVIQTRNQFCFRQKHKFPIYYPEISFRRKYPFTTAHIPRPHLPLEPMILPRSSHARMACYPGRQSPQDDDICYVLRDCPRLCTLNLHLCNAA</sequence>
<proteinExistence type="predicted"/>
<reference evidence="2 3" key="1">
    <citation type="journal article" date="2014" name="PLoS Genet.">
        <title>Analysis of the Phlebiopsis gigantea genome, transcriptome and secretome provides insight into its pioneer colonization strategies of wood.</title>
        <authorList>
            <person name="Hori C."/>
            <person name="Ishida T."/>
            <person name="Igarashi K."/>
            <person name="Samejima M."/>
            <person name="Suzuki H."/>
            <person name="Master E."/>
            <person name="Ferreira P."/>
            <person name="Ruiz-Duenas F.J."/>
            <person name="Held B."/>
            <person name="Canessa P."/>
            <person name="Larrondo L.F."/>
            <person name="Schmoll M."/>
            <person name="Druzhinina I.S."/>
            <person name="Kubicek C.P."/>
            <person name="Gaskell J.A."/>
            <person name="Kersten P."/>
            <person name="St John F."/>
            <person name="Glasner J."/>
            <person name="Sabat G."/>
            <person name="Splinter BonDurant S."/>
            <person name="Syed K."/>
            <person name="Yadav J."/>
            <person name="Mgbeahuruike A.C."/>
            <person name="Kovalchuk A."/>
            <person name="Asiegbu F.O."/>
            <person name="Lackner G."/>
            <person name="Hoffmeister D."/>
            <person name="Rencoret J."/>
            <person name="Gutierrez A."/>
            <person name="Sun H."/>
            <person name="Lindquist E."/>
            <person name="Barry K."/>
            <person name="Riley R."/>
            <person name="Grigoriev I.V."/>
            <person name="Henrissat B."/>
            <person name="Kues U."/>
            <person name="Berka R.M."/>
            <person name="Martinez A.T."/>
            <person name="Covert S.F."/>
            <person name="Blanchette R.A."/>
            <person name="Cullen D."/>
        </authorList>
    </citation>
    <scope>NUCLEOTIDE SEQUENCE [LARGE SCALE GENOMIC DNA]</scope>
    <source>
        <strain evidence="2 3">11061_1 CR5-6</strain>
    </source>
</reference>
<feature type="region of interest" description="Disordered" evidence="1">
    <location>
        <begin position="1"/>
        <end position="31"/>
    </location>
</feature>
<dbReference type="AlphaFoldDB" id="A0A0C3SC01"/>
<name>A0A0C3SC01_PHLG1</name>
<dbReference type="EMBL" id="KN840454">
    <property type="protein sequence ID" value="KIP10482.1"/>
    <property type="molecule type" value="Genomic_DNA"/>
</dbReference>